<evidence type="ECO:0000256" key="1">
    <source>
        <dbReference type="SAM" id="SignalP"/>
    </source>
</evidence>
<dbReference type="PANTHER" id="PTHR46825">
    <property type="entry name" value="D-ALANYL-D-ALANINE-CARBOXYPEPTIDASE/ENDOPEPTIDASE AMPH"/>
    <property type="match status" value="1"/>
</dbReference>
<dbReference type="AlphaFoldDB" id="A0A068NQZ1"/>
<keyword evidence="1" id="KW-0732">Signal</keyword>
<sequence>MLLYAPLLLRFAAYAFAPPTEAEIDQFLAKAQTKVNAPGMSVAIVRNGKLAYAKGFGFADVEGKVPASGQTVYRLGSVTKQFTATVIMQLVQERKLALDDPIRRHIPDLPAAWEKITVRNLLNHTSGIYNYTGLPHMMDKMVLRHTEPRGIVKTVEDRPLEFEPGSRWDYSNTGYEVLGLIAEKVDGQPLGESLKKRIFRPLGMGSTYFTLDGKIARRHAKGYTVRNGKLADADPIDMSWPYAAGSMESTVVDLAKWDAALYGDKILPQAALKQMWTETVLSTGNKTGYGFGWALGEVNGAPIIEHGGGIPGFTTDIRRAPSHGLTVIVLTNSDNGDPGGVAGRLMGFLDPELTLAAAAGIPDNDPATTALARSTFESVLSGNLDRSKLSPQMAKLLTPEFLAGAKAQLNAAGPLIAFTLLAATDEPGLKHRTYAVTLGETTLKFQFDLSADGIIQGMSLHG</sequence>
<feature type="domain" description="Beta-lactamase-related" evidence="2">
    <location>
        <begin position="25"/>
        <end position="339"/>
    </location>
</feature>
<evidence type="ECO:0000313" key="4">
    <source>
        <dbReference type="Proteomes" id="UP000027982"/>
    </source>
</evidence>
<proteinExistence type="predicted"/>
<dbReference type="eggNOG" id="COG1680">
    <property type="taxonomic scope" value="Bacteria"/>
</dbReference>
<feature type="signal peptide" evidence="1">
    <location>
        <begin position="1"/>
        <end position="17"/>
    </location>
</feature>
<dbReference type="RefSeq" id="WP_025226248.1">
    <property type="nucleotide sequence ID" value="NZ_CP007139.1"/>
</dbReference>
<dbReference type="PANTHER" id="PTHR46825:SF9">
    <property type="entry name" value="BETA-LACTAMASE-RELATED DOMAIN-CONTAINING PROTEIN"/>
    <property type="match status" value="1"/>
</dbReference>
<feature type="chain" id="PRO_5001653848" evidence="1">
    <location>
        <begin position="18"/>
        <end position="462"/>
    </location>
</feature>
<organism evidence="3 4">
    <name type="scientific">Fimbriimonas ginsengisoli Gsoil 348</name>
    <dbReference type="NCBI Taxonomy" id="661478"/>
    <lineage>
        <taxon>Bacteria</taxon>
        <taxon>Bacillati</taxon>
        <taxon>Armatimonadota</taxon>
        <taxon>Fimbriimonadia</taxon>
        <taxon>Fimbriimonadales</taxon>
        <taxon>Fimbriimonadaceae</taxon>
        <taxon>Fimbriimonas</taxon>
    </lineage>
</organism>
<reference evidence="3 4" key="1">
    <citation type="journal article" date="2014" name="PLoS ONE">
        <title>The first complete genome sequence of the class fimbriimonadia in the phylum armatimonadetes.</title>
        <authorList>
            <person name="Hu Z.Y."/>
            <person name="Wang Y.Z."/>
            <person name="Im W.T."/>
            <person name="Wang S.Y."/>
            <person name="Zhao G.P."/>
            <person name="Zheng H.J."/>
            <person name="Quan Z.X."/>
        </authorList>
    </citation>
    <scope>NUCLEOTIDE SEQUENCE [LARGE SCALE GENOMIC DNA]</scope>
    <source>
        <strain evidence="3">Gsoil 348</strain>
    </source>
</reference>
<dbReference type="KEGG" id="fgi:OP10G_1792"/>
<dbReference type="Proteomes" id="UP000027982">
    <property type="component" value="Chromosome"/>
</dbReference>
<dbReference type="OrthoDB" id="9798166at2"/>
<protein>
    <submittedName>
        <fullName evidence="3">Beta-lactamase</fullName>
    </submittedName>
</protein>
<name>A0A068NQZ1_FIMGI</name>
<dbReference type="SUPFAM" id="SSF56601">
    <property type="entry name" value="beta-lactamase/transpeptidase-like"/>
    <property type="match status" value="1"/>
</dbReference>
<dbReference type="InterPro" id="IPR050491">
    <property type="entry name" value="AmpC-like"/>
</dbReference>
<dbReference type="HOGENOM" id="CLU_020027_0_2_0"/>
<dbReference type="InterPro" id="IPR001466">
    <property type="entry name" value="Beta-lactam-related"/>
</dbReference>
<accession>A0A068NQZ1</accession>
<dbReference type="EMBL" id="CP007139">
    <property type="protein sequence ID" value="AIE85160.1"/>
    <property type="molecule type" value="Genomic_DNA"/>
</dbReference>
<dbReference type="Gene3D" id="3.40.710.10">
    <property type="entry name" value="DD-peptidase/beta-lactamase superfamily"/>
    <property type="match status" value="1"/>
</dbReference>
<dbReference type="STRING" id="661478.OP10G_1792"/>
<keyword evidence="4" id="KW-1185">Reference proteome</keyword>
<dbReference type="Pfam" id="PF00144">
    <property type="entry name" value="Beta-lactamase"/>
    <property type="match status" value="1"/>
</dbReference>
<evidence type="ECO:0000313" key="3">
    <source>
        <dbReference type="EMBL" id="AIE85160.1"/>
    </source>
</evidence>
<gene>
    <name evidence="3" type="ORF">OP10G_1792</name>
</gene>
<evidence type="ECO:0000259" key="2">
    <source>
        <dbReference type="Pfam" id="PF00144"/>
    </source>
</evidence>
<dbReference type="InterPro" id="IPR012338">
    <property type="entry name" value="Beta-lactam/transpept-like"/>
</dbReference>